<sequence length="75" mass="8002">MTGSAMISSDIGQRKSSELRQSSATPAPLHLVSDLRPGSPSTISKHTSTIAKQTLQAAKKSHLSFLLAQILEPNF</sequence>
<reference evidence="2 3" key="1">
    <citation type="journal article" date="2019" name="G3 (Bethesda)">
        <title>Sequencing of a Wild Apple (Malus baccata) Genome Unravels the Differences Between Cultivated and Wild Apple Species Regarding Disease Resistance and Cold Tolerance.</title>
        <authorList>
            <person name="Chen X."/>
        </authorList>
    </citation>
    <scope>NUCLEOTIDE SEQUENCE [LARGE SCALE GENOMIC DNA]</scope>
    <source>
        <strain evidence="3">cv. Shandingzi</strain>
        <tissue evidence="2">Leaves</tissue>
    </source>
</reference>
<dbReference type="Proteomes" id="UP000315295">
    <property type="component" value="Unassembled WGS sequence"/>
</dbReference>
<evidence type="ECO:0000256" key="1">
    <source>
        <dbReference type="SAM" id="MobiDB-lite"/>
    </source>
</evidence>
<proteinExistence type="predicted"/>
<comment type="caution">
    <text evidence="2">The sequence shown here is derived from an EMBL/GenBank/DDBJ whole genome shotgun (WGS) entry which is preliminary data.</text>
</comment>
<feature type="compositionally biased region" description="Polar residues" evidence="1">
    <location>
        <begin position="1"/>
        <end position="11"/>
    </location>
</feature>
<evidence type="ECO:0000313" key="3">
    <source>
        <dbReference type="Proteomes" id="UP000315295"/>
    </source>
</evidence>
<organism evidence="2 3">
    <name type="scientific">Malus baccata</name>
    <name type="common">Siberian crab apple</name>
    <name type="synonym">Pyrus baccata</name>
    <dbReference type="NCBI Taxonomy" id="106549"/>
    <lineage>
        <taxon>Eukaryota</taxon>
        <taxon>Viridiplantae</taxon>
        <taxon>Streptophyta</taxon>
        <taxon>Embryophyta</taxon>
        <taxon>Tracheophyta</taxon>
        <taxon>Spermatophyta</taxon>
        <taxon>Magnoliopsida</taxon>
        <taxon>eudicotyledons</taxon>
        <taxon>Gunneridae</taxon>
        <taxon>Pentapetalae</taxon>
        <taxon>rosids</taxon>
        <taxon>fabids</taxon>
        <taxon>Rosales</taxon>
        <taxon>Rosaceae</taxon>
        <taxon>Amygdaloideae</taxon>
        <taxon>Maleae</taxon>
        <taxon>Malus</taxon>
    </lineage>
</organism>
<name>A0A540MWF4_MALBA</name>
<dbReference type="AlphaFoldDB" id="A0A540MWF4"/>
<protein>
    <submittedName>
        <fullName evidence="2">Uncharacterized protein</fullName>
    </submittedName>
</protein>
<accession>A0A540MWF4</accession>
<dbReference type="EMBL" id="VIEB01000161">
    <property type="protein sequence ID" value="TQE03122.1"/>
    <property type="molecule type" value="Genomic_DNA"/>
</dbReference>
<evidence type="ECO:0000313" key="2">
    <source>
        <dbReference type="EMBL" id="TQE03122.1"/>
    </source>
</evidence>
<feature type="region of interest" description="Disordered" evidence="1">
    <location>
        <begin position="1"/>
        <end position="46"/>
    </location>
</feature>
<keyword evidence="3" id="KW-1185">Reference proteome</keyword>
<gene>
    <name evidence="2" type="ORF">C1H46_011293</name>
</gene>